<dbReference type="RefSeq" id="WP_141484160.1">
    <property type="nucleotide sequence ID" value="NZ_SMDN01000016.1"/>
</dbReference>
<keyword evidence="1" id="KW-0812">Transmembrane</keyword>
<reference evidence="2 3" key="1">
    <citation type="submission" date="2019-03" db="EMBL/GenBank/DDBJ databases">
        <title>Characterization of a novel Mycoplasma cynos real-time PCR assay.</title>
        <authorList>
            <person name="Tallmadge R.L."/>
            <person name="Mitchell P.K."/>
            <person name="Goodman L."/>
        </authorList>
    </citation>
    <scope>NUCLEOTIDE SEQUENCE [LARGE SCALE GENOMIC DNA]</scope>
    <source>
        <strain evidence="2 3">1642</strain>
    </source>
</reference>
<sequence length="520" mass="61694">MKRYLIIGIIIFVAIVFEIALFFLLYRRSKLNRYKENLSQWTKTIKQTNSNNFATLERIKTLAKKMNSYLEKCKSLSIIYEKMHICSKDLSSHMQQLNNYIRQLKLKKSTQKYKIIIQKIETYNDLNTEFKGLSDTLNNQWKIVESVVINSFSLINQLRNFIENDKHKIPNSYNSLKEELNALYNQTIELENQKETKNIQDVAALLNEHDKKLRFFANKVSHLIIIEDLIFNYIPQKLNKLEPNSTASQSLNQEYLKIVDNFNKQSPYQKSVELIRNWLFNYHNHWSYLNNVKQLETYINSHIKNIEKQLHSIKKFIDCILQLNSDKNSEITQLSVVLDKMYTEFENIKHSSNKAIFIELDSFIESIIKLVANINNIVIKINEEAIQQDYQKYYLSILRYWYINVINNKNYIEQNANNIKNIGALINIYEKIYSNLDNISQVNIDVFVDKLLNLYTTIKTAQIYEFMTKNLIESIAYKRMENPHIDAVINQALVQLQNREQKQAFKLIKNLINKEKINVF</sequence>
<dbReference type="Proteomes" id="UP000320801">
    <property type="component" value="Unassembled WGS sequence"/>
</dbReference>
<dbReference type="AlphaFoldDB" id="A0A507SPN4"/>
<keyword evidence="1" id="KW-0472">Membrane</keyword>
<name>A0A507SPN4_9BACT</name>
<dbReference type="OrthoDB" id="398080at2"/>
<organism evidence="2 3">
    <name type="scientific">Mycoplasmopsis mucosicanis</name>
    <dbReference type="NCBI Taxonomy" id="458208"/>
    <lineage>
        <taxon>Bacteria</taxon>
        <taxon>Bacillati</taxon>
        <taxon>Mycoplasmatota</taxon>
        <taxon>Mycoplasmoidales</taxon>
        <taxon>Metamycoplasmataceae</taxon>
        <taxon>Mycoplasmopsis</taxon>
    </lineage>
</organism>
<protein>
    <recommendedName>
        <fullName evidence="4">Septation ring formation regulator EzrA</fullName>
    </recommendedName>
</protein>
<evidence type="ECO:0000313" key="2">
    <source>
        <dbReference type="EMBL" id="TQC51322.1"/>
    </source>
</evidence>
<gene>
    <name evidence="2" type="ORF">E1I18_03240</name>
</gene>
<feature type="transmembrane region" description="Helical" evidence="1">
    <location>
        <begin position="6"/>
        <end position="26"/>
    </location>
</feature>
<evidence type="ECO:0000313" key="3">
    <source>
        <dbReference type="Proteomes" id="UP000320801"/>
    </source>
</evidence>
<evidence type="ECO:0000256" key="1">
    <source>
        <dbReference type="SAM" id="Phobius"/>
    </source>
</evidence>
<accession>A0A507SPN4</accession>
<keyword evidence="3" id="KW-1185">Reference proteome</keyword>
<dbReference type="EMBL" id="SMDN01000016">
    <property type="protein sequence ID" value="TQC51322.1"/>
    <property type="molecule type" value="Genomic_DNA"/>
</dbReference>
<evidence type="ECO:0008006" key="4">
    <source>
        <dbReference type="Google" id="ProtNLM"/>
    </source>
</evidence>
<keyword evidence="1" id="KW-1133">Transmembrane helix</keyword>
<comment type="caution">
    <text evidence="2">The sequence shown here is derived from an EMBL/GenBank/DDBJ whole genome shotgun (WGS) entry which is preliminary data.</text>
</comment>
<proteinExistence type="predicted"/>